<reference evidence="3 4" key="1">
    <citation type="journal article" date="2019" name="Nat. Plants">
        <title>Stout camphor tree genome fills gaps in understanding of flowering plant genome evolution.</title>
        <authorList>
            <person name="Chaw S.M."/>
            <person name="Liu Y.C."/>
            <person name="Wu Y.W."/>
            <person name="Wang H.Y."/>
            <person name="Lin C.I."/>
            <person name="Wu C.S."/>
            <person name="Ke H.M."/>
            <person name="Chang L.Y."/>
            <person name="Hsu C.Y."/>
            <person name="Yang H.T."/>
            <person name="Sudianto E."/>
            <person name="Hsu M.H."/>
            <person name="Wu K.P."/>
            <person name="Wang L.N."/>
            <person name="Leebens-Mack J.H."/>
            <person name="Tsai I.J."/>
        </authorList>
    </citation>
    <scope>NUCLEOTIDE SEQUENCE [LARGE SCALE GENOMIC DNA]</scope>
    <source>
        <strain evidence="4">cv. Chaw 1501</strain>
        <tissue evidence="3">Young leaves</tissue>
    </source>
</reference>
<sequence length="372" mass="41491">MDVMRVLHMVGGAGDTSYASNSSLQKIAISKARSMVEDSILNLYGTSFQESLNIADLGCSSGPNTLLVIKEIIDVTHERCSQLQRSMPELRLFLNDLPGNDFNTIFMSLPAFYDTLKEEKGLPLGTCFIAGVPGSFYGRLFPINFLDFVHSSYSVHWLSQVPQGLQSDMGLPLNKGNIYMAKSSPPAVFKAYLDQFQSDFSLFLNLRSEEMTCGGRMVQTLMGRKGEEPSSGDCCHLWELLAQALKGMVSQGVIKEAKLDSFDLPWYTPSVKELKAVIAMEGSFVLDQLQITEINWDTNDNDDSEYYFFDKKASGQNVAKYVRAVTESLLANHFGAEIIDELFEKYAENVGEHLAKEKTKHVNIIFSMAKKV</sequence>
<dbReference type="GO" id="GO:0032259">
    <property type="term" value="P:methylation"/>
    <property type="evidence" value="ECO:0007669"/>
    <property type="project" value="UniProtKB-KW"/>
</dbReference>
<name>A0A443P6J3_9MAGN</name>
<keyword evidence="3" id="KW-0808">Transferase</keyword>
<keyword evidence="4" id="KW-1185">Reference proteome</keyword>
<dbReference type="GO" id="GO:0008168">
    <property type="term" value="F:methyltransferase activity"/>
    <property type="evidence" value="ECO:0007669"/>
    <property type="project" value="UniProtKB-KW"/>
</dbReference>
<dbReference type="Gene3D" id="3.40.50.150">
    <property type="entry name" value="Vaccinia Virus protein VP39"/>
    <property type="match status" value="1"/>
</dbReference>
<dbReference type="PANTHER" id="PTHR31009">
    <property type="entry name" value="S-ADENOSYL-L-METHIONINE:CARBOXYL METHYLTRANSFERASE FAMILY PROTEIN"/>
    <property type="match status" value="1"/>
</dbReference>
<evidence type="ECO:0000256" key="2">
    <source>
        <dbReference type="ARBA" id="ARBA00022842"/>
    </source>
</evidence>
<evidence type="ECO:0000313" key="3">
    <source>
        <dbReference type="EMBL" id="RWR86393.1"/>
    </source>
</evidence>
<evidence type="ECO:0000256" key="1">
    <source>
        <dbReference type="ARBA" id="ARBA00022723"/>
    </source>
</evidence>
<keyword evidence="2" id="KW-0460">Magnesium</keyword>
<dbReference type="EMBL" id="QPKB01000006">
    <property type="protein sequence ID" value="RWR86393.1"/>
    <property type="molecule type" value="Genomic_DNA"/>
</dbReference>
<organism evidence="3 4">
    <name type="scientific">Cinnamomum micranthum f. kanehirae</name>
    <dbReference type="NCBI Taxonomy" id="337451"/>
    <lineage>
        <taxon>Eukaryota</taxon>
        <taxon>Viridiplantae</taxon>
        <taxon>Streptophyta</taxon>
        <taxon>Embryophyta</taxon>
        <taxon>Tracheophyta</taxon>
        <taxon>Spermatophyta</taxon>
        <taxon>Magnoliopsida</taxon>
        <taxon>Magnoliidae</taxon>
        <taxon>Laurales</taxon>
        <taxon>Lauraceae</taxon>
        <taxon>Cinnamomum</taxon>
    </lineage>
</organism>
<comment type="caution">
    <text evidence="3">The sequence shown here is derived from an EMBL/GenBank/DDBJ whole genome shotgun (WGS) entry which is preliminary data.</text>
</comment>
<dbReference type="Pfam" id="PF03492">
    <property type="entry name" value="Methyltransf_7"/>
    <property type="match status" value="1"/>
</dbReference>
<evidence type="ECO:0000313" key="4">
    <source>
        <dbReference type="Proteomes" id="UP000283530"/>
    </source>
</evidence>
<dbReference type="Proteomes" id="UP000283530">
    <property type="component" value="Unassembled WGS sequence"/>
</dbReference>
<keyword evidence="1" id="KW-0479">Metal-binding</keyword>
<gene>
    <name evidence="3" type="ORF">CKAN_01528900</name>
</gene>
<proteinExistence type="predicted"/>
<protein>
    <submittedName>
        <fullName evidence="3">SABATH methyltransferase 22</fullName>
    </submittedName>
</protein>
<dbReference type="SUPFAM" id="SSF53335">
    <property type="entry name" value="S-adenosyl-L-methionine-dependent methyltransferases"/>
    <property type="match status" value="1"/>
</dbReference>
<dbReference type="InterPro" id="IPR029063">
    <property type="entry name" value="SAM-dependent_MTases_sf"/>
</dbReference>
<dbReference type="InterPro" id="IPR005299">
    <property type="entry name" value="MeTrfase_7"/>
</dbReference>
<keyword evidence="3" id="KW-0489">Methyltransferase</keyword>
<dbReference type="GO" id="GO:0046872">
    <property type="term" value="F:metal ion binding"/>
    <property type="evidence" value="ECO:0007669"/>
    <property type="project" value="UniProtKB-KW"/>
</dbReference>
<dbReference type="OrthoDB" id="1523883at2759"/>
<dbReference type="AlphaFoldDB" id="A0A443P6J3"/>
<accession>A0A443P6J3</accession>
<dbReference type="Gene3D" id="1.10.1200.270">
    <property type="entry name" value="Methyltransferase, alpha-helical capping domain"/>
    <property type="match status" value="1"/>
</dbReference>
<dbReference type="InterPro" id="IPR042086">
    <property type="entry name" value="MeTrfase_capping"/>
</dbReference>